<dbReference type="HAMAP" id="MF_01876">
    <property type="entry name" value="PsiMP_glycosidase"/>
    <property type="match status" value="1"/>
</dbReference>
<evidence type="ECO:0000313" key="7">
    <source>
        <dbReference type="Proteomes" id="UP001162164"/>
    </source>
</evidence>
<dbReference type="EMBL" id="JAPWTJ010000331">
    <property type="protein sequence ID" value="KAJ8979534.1"/>
    <property type="molecule type" value="Genomic_DNA"/>
</dbReference>
<proteinExistence type="inferred from homology"/>
<evidence type="ECO:0000256" key="1">
    <source>
        <dbReference type="ARBA" id="ARBA00022723"/>
    </source>
</evidence>
<dbReference type="InterPro" id="IPR022830">
    <property type="entry name" value="Indigdn_synthA-like"/>
</dbReference>
<dbReference type="InterPro" id="IPR007342">
    <property type="entry name" value="PsuG"/>
</dbReference>
<evidence type="ECO:0008006" key="8">
    <source>
        <dbReference type="Google" id="ProtNLM"/>
    </source>
</evidence>
<protein>
    <recommendedName>
        <fullName evidence="8">Pseudouridine-5'-phosphate glycosidase</fullName>
    </recommendedName>
</protein>
<dbReference type="Proteomes" id="UP001162164">
    <property type="component" value="Unassembled WGS sequence"/>
</dbReference>
<dbReference type="PANTHER" id="PTHR42909">
    <property type="entry name" value="ZGC:136858"/>
    <property type="match status" value="1"/>
</dbReference>
<organism evidence="6 7">
    <name type="scientific">Molorchus minor</name>
    <dbReference type="NCBI Taxonomy" id="1323400"/>
    <lineage>
        <taxon>Eukaryota</taxon>
        <taxon>Metazoa</taxon>
        <taxon>Ecdysozoa</taxon>
        <taxon>Arthropoda</taxon>
        <taxon>Hexapoda</taxon>
        <taxon>Insecta</taxon>
        <taxon>Pterygota</taxon>
        <taxon>Neoptera</taxon>
        <taxon>Endopterygota</taxon>
        <taxon>Coleoptera</taxon>
        <taxon>Polyphaga</taxon>
        <taxon>Cucujiformia</taxon>
        <taxon>Chrysomeloidea</taxon>
        <taxon>Cerambycidae</taxon>
        <taxon>Lamiinae</taxon>
        <taxon>Monochamini</taxon>
        <taxon>Molorchus</taxon>
    </lineage>
</organism>
<comment type="caution">
    <text evidence="6">The sequence shown here is derived from an EMBL/GenBank/DDBJ whole genome shotgun (WGS) entry which is preliminary data.</text>
</comment>
<evidence type="ECO:0000313" key="6">
    <source>
        <dbReference type="EMBL" id="KAJ8979534.1"/>
    </source>
</evidence>
<dbReference type="Pfam" id="PF04227">
    <property type="entry name" value="Indigoidine_A"/>
    <property type="match status" value="1"/>
</dbReference>
<keyword evidence="1" id="KW-0479">Metal-binding</keyword>
<evidence type="ECO:0000256" key="4">
    <source>
        <dbReference type="ARBA" id="ARBA00023239"/>
    </source>
</evidence>
<accession>A0ABQ9JMS4</accession>
<dbReference type="PANTHER" id="PTHR42909:SF1">
    <property type="entry name" value="CARBOHYDRATE KINASE PFKB DOMAIN-CONTAINING PROTEIN"/>
    <property type="match status" value="1"/>
</dbReference>
<keyword evidence="5" id="KW-0326">Glycosidase</keyword>
<evidence type="ECO:0000256" key="3">
    <source>
        <dbReference type="ARBA" id="ARBA00023211"/>
    </source>
</evidence>
<keyword evidence="3" id="KW-0464">Manganese</keyword>
<sequence>MYRQTKRLTYFCHNSILPRKLTINAGIIKVNEEVKYALNAGKPVVALESTIITHGMPYPTNIECALDVEQIVRKEGAIPATIAIVKGKIKVGLIEDELKFLGDIKSSNPFKTSRRDIPYVVSNKLNGGTTVSGTLIVANKTHIPIFATGGIGGVHRGAHKTFDISADLIELGKCGVAVVSSGVKSILDIPKTLEYLETQGVFVATFGDNNEFPAFYLRTSGSKAPYSVKTAMEAAKIIKSSMDLDMQSGMLFAVPVPEESALFPEIINNAIEEALKSVKSDLNVMGKNVTPFLLQQVAKITKGKSLDTNIALIKNNAKTAAKIAVVLAELRAASNETDVDNLERVKGRPVIIGGSNLDCSATLTASEIKVGQNKTQY</sequence>
<evidence type="ECO:0000256" key="2">
    <source>
        <dbReference type="ARBA" id="ARBA00022801"/>
    </source>
</evidence>
<keyword evidence="4" id="KW-0456">Lyase</keyword>
<evidence type="ECO:0000256" key="5">
    <source>
        <dbReference type="ARBA" id="ARBA00023295"/>
    </source>
</evidence>
<gene>
    <name evidence="6" type="ORF">NQ317_017682</name>
</gene>
<dbReference type="SUPFAM" id="SSF110581">
    <property type="entry name" value="Indigoidine synthase A-like"/>
    <property type="match status" value="1"/>
</dbReference>
<dbReference type="Gene3D" id="3.40.1790.10">
    <property type="entry name" value="Indigoidine synthase domain"/>
    <property type="match status" value="1"/>
</dbReference>
<keyword evidence="7" id="KW-1185">Reference proteome</keyword>
<name>A0ABQ9JMS4_9CUCU</name>
<keyword evidence="2" id="KW-0378">Hydrolase</keyword>
<reference evidence="6" key="1">
    <citation type="journal article" date="2023" name="Insect Mol. Biol.">
        <title>Genome sequencing provides insights into the evolution of gene families encoding plant cell wall-degrading enzymes in longhorned beetles.</title>
        <authorList>
            <person name="Shin N.R."/>
            <person name="Okamura Y."/>
            <person name="Kirsch R."/>
            <person name="Pauchet Y."/>
        </authorList>
    </citation>
    <scope>NUCLEOTIDE SEQUENCE</scope>
    <source>
        <strain evidence="6">MMC_N1</strain>
    </source>
</reference>